<protein>
    <submittedName>
        <fullName evidence="1">Uncharacterized protein</fullName>
    </submittedName>
</protein>
<dbReference type="EMBL" id="JANBOI010004111">
    <property type="protein sequence ID" value="KAJ1717975.1"/>
    <property type="molecule type" value="Genomic_DNA"/>
</dbReference>
<evidence type="ECO:0000313" key="2">
    <source>
        <dbReference type="Proteomes" id="UP001143981"/>
    </source>
</evidence>
<reference evidence="1" key="1">
    <citation type="submission" date="2022-07" db="EMBL/GenBank/DDBJ databases">
        <title>Phylogenomic reconstructions and comparative analyses of Kickxellomycotina fungi.</title>
        <authorList>
            <person name="Reynolds N.K."/>
            <person name="Stajich J.E."/>
            <person name="Barry K."/>
            <person name="Grigoriev I.V."/>
            <person name="Crous P."/>
            <person name="Smith M.E."/>
        </authorList>
    </citation>
    <scope>NUCLEOTIDE SEQUENCE</scope>
    <source>
        <strain evidence="1">BCRC 34381</strain>
    </source>
</reference>
<dbReference type="AlphaFoldDB" id="A0A9W7XTP8"/>
<gene>
    <name evidence="1" type="ORF">LPJ61_006988</name>
</gene>
<proteinExistence type="predicted"/>
<sequence length="78" mass="8355">MMYEGYTESAASGLRNNDMVREVEERLVKNVKCVVDQAQPTDAQTAQLAGRLVDSVSASMEALFTAATTIADAEAARS</sequence>
<feature type="non-terminal residue" evidence="1">
    <location>
        <position position="78"/>
    </location>
</feature>
<evidence type="ECO:0000313" key="1">
    <source>
        <dbReference type="EMBL" id="KAJ1717975.1"/>
    </source>
</evidence>
<name>A0A9W7XTP8_9FUNG</name>
<keyword evidence="2" id="KW-1185">Reference proteome</keyword>
<comment type="caution">
    <text evidence="1">The sequence shown here is derived from an EMBL/GenBank/DDBJ whole genome shotgun (WGS) entry which is preliminary data.</text>
</comment>
<dbReference type="Proteomes" id="UP001143981">
    <property type="component" value="Unassembled WGS sequence"/>
</dbReference>
<accession>A0A9W7XTP8</accession>
<organism evidence="1 2">
    <name type="scientific">Coemansia biformis</name>
    <dbReference type="NCBI Taxonomy" id="1286918"/>
    <lineage>
        <taxon>Eukaryota</taxon>
        <taxon>Fungi</taxon>
        <taxon>Fungi incertae sedis</taxon>
        <taxon>Zoopagomycota</taxon>
        <taxon>Kickxellomycotina</taxon>
        <taxon>Kickxellomycetes</taxon>
        <taxon>Kickxellales</taxon>
        <taxon>Kickxellaceae</taxon>
        <taxon>Coemansia</taxon>
    </lineage>
</organism>